<feature type="region of interest" description="Disordered" evidence="1">
    <location>
        <begin position="1"/>
        <end position="38"/>
    </location>
</feature>
<evidence type="ECO:0000256" key="1">
    <source>
        <dbReference type="SAM" id="MobiDB-lite"/>
    </source>
</evidence>
<dbReference type="EMBL" id="LMZQ01000018">
    <property type="protein sequence ID" value="KRT14416.1"/>
    <property type="molecule type" value="Genomic_DNA"/>
</dbReference>
<feature type="compositionally biased region" description="Acidic residues" evidence="1">
    <location>
        <begin position="10"/>
        <end position="24"/>
    </location>
</feature>
<name>A0A0T5VKP6_9SPHI</name>
<evidence type="ECO:0000313" key="3">
    <source>
        <dbReference type="Proteomes" id="UP000051950"/>
    </source>
</evidence>
<gene>
    <name evidence="2" type="ORF">ASU31_19165</name>
</gene>
<protein>
    <submittedName>
        <fullName evidence="2">Uncharacterized protein</fullName>
    </submittedName>
</protein>
<accession>A0A0T5VKP6</accession>
<keyword evidence="3" id="KW-1185">Reference proteome</keyword>
<dbReference type="RefSeq" id="WP_057933887.1">
    <property type="nucleotide sequence ID" value="NZ_LMZQ01000018.1"/>
</dbReference>
<dbReference type="Proteomes" id="UP000051950">
    <property type="component" value="Unassembled WGS sequence"/>
</dbReference>
<evidence type="ECO:0000313" key="2">
    <source>
        <dbReference type="EMBL" id="KRT14416.1"/>
    </source>
</evidence>
<comment type="caution">
    <text evidence="2">The sequence shown here is derived from an EMBL/GenBank/DDBJ whole genome shotgun (WGS) entry which is preliminary data.</text>
</comment>
<sequence length="59" mass="6524">MIIDPNKEELSDDKEDALTSEEDALNQSTIISDESAAEHDADLLDQADRASRSSFELDI</sequence>
<dbReference type="STRING" id="687842.ASU31_19165"/>
<dbReference type="OrthoDB" id="771699at2"/>
<dbReference type="AlphaFoldDB" id="A0A0T5VKP6"/>
<organism evidence="2 3">
    <name type="scientific">Pedobacter ginsenosidimutans</name>
    <dbReference type="NCBI Taxonomy" id="687842"/>
    <lineage>
        <taxon>Bacteria</taxon>
        <taxon>Pseudomonadati</taxon>
        <taxon>Bacteroidota</taxon>
        <taxon>Sphingobacteriia</taxon>
        <taxon>Sphingobacteriales</taxon>
        <taxon>Sphingobacteriaceae</taxon>
        <taxon>Pedobacter</taxon>
    </lineage>
</organism>
<reference evidence="2 3" key="1">
    <citation type="submission" date="2015-11" db="EMBL/GenBank/DDBJ databases">
        <title>Sequence of Pedobacter ginsenosidimutans.</title>
        <authorList>
            <person name="Carson E."/>
            <person name="Keyser V."/>
            <person name="Newman J."/>
            <person name="Miller J."/>
        </authorList>
    </citation>
    <scope>NUCLEOTIDE SEQUENCE [LARGE SCALE GENOMIC DNA]</scope>
    <source>
        <strain evidence="2 3">KACC 14530</strain>
    </source>
</reference>
<proteinExistence type="predicted"/>